<feature type="transmembrane region" description="Helical" evidence="3">
    <location>
        <begin position="138"/>
        <end position="159"/>
    </location>
</feature>
<feature type="transmembrane region" description="Helical" evidence="3">
    <location>
        <begin position="114"/>
        <end position="132"/>
    </location>
</feature>
<comment type="similarity">
    <text evidence="1 2">Belongs to the peptidase A24 family.</text>
</comment>
<dbReference type="PANTHER" id="PTHR30487:SF0">
    <property type="entry name" value="PREPILIN LEADER PEPTIDASE_N-METHYLTRANSFERASE-RELATED"/>
    <property type="match status" value="1"/>
</dbReference>
<keyword evidence="3" id="KW-0472">Membrane</keyword>
<proteinExistence type="inferred from homology"/>
<reference evidence="5" key="1">
    <citation type="journal article" date="2014" name="Int. J. Syst. Evol. Microbiol.">
        <title>Complete genome sequence of Corynebacterium casei LMG S-19264T (=DSM 44701T), isolated from a smear-ripened cheese.</title>
        <authorList>
            <consortium name="US DOE Joint Genome Institute (JGI-PGF)"/>
            <person name="Walter F."/>
            <person name="Albersmeier A."/>
            <person name="Kalinowski J."/>
            <person name="Ruckert C."/>
        </authorList>
    </citation>
    <scope>NUCLEOTIDE SEQUENCE</scope>
    <source>
        <strain evidence="5">CGMCC 4.7201</strain>
    </source>
</reference>
<feature type="transmembrane region" description="Helical" evidence="3">
    <location>
        <begin position="6"/>
        <end position="24"/>
    </location>
</feature>
<evidence type="ECO:0000259" key="4">
    <source>
        <dbReference type="Pfam" id="PF01478"/>
    </source>
</evidence>
<dbReference type="GO" id="GO:0005886">
    <property type="term" value="C:plasma membrane"/>
    <property type="evidence" value="ECO:0007669"/>
    <property type="project" value="TreeGrafter"/>
</dbReference>
<feature type="transmembrane region" description="Helical" evidence="3">
    <location>
        <begin position="215"/>
        <end position="235"/>
    </location>
</feature>
<sequence length="236" mass="24087">MNLPLVVSAAGFGALAGALLPGAVHRMAVEPEQPWRDVCPNGHALRGLLPKCGRCSAWYGPDARLAAAVTALVCGLLALASGARPETVVWLLLAPFAVLLAAVDLRVRRLPDVLTLPMAAGTAALLGVAALMPHGGGSWVRALLGAGALASFYFAMFLISPRGMGFGDVKLALTLGLVLGWYGWDTVLAGAFAGFLLGATAGLALIVLRRANRGTAIPFGPFMLAGALLGVLLAAS</sequence>
<evidence type="ECO:0000313" key="6">
    <source>
        <dbReference type="Proteomes" id="UP000641932"/>
    </source>
</evidence>
<gene>
    <name evidence="5" type="ORF">GCM10012280_59700</name>
</gene>
<accession>A0A918E063</accession>
<evidence type="ECO:0000256" key="2">
    <source>
        <dbReference type="RuleBase" id="RU003793"/>
    </source>
</evidence>
<dbReference type="InterPro" id="IPR014032">
    <property type="entry name" value="Peptidase_A24A_bac"/>
</dbReference>
<evidence type="ECO:0000313" key="5">
    <source>
        <dbReference type="EMBL" id="GGO97576.1"/>
    </source>
</evidence>
<evidence type="ECO:0000256" key="3">
    <source>
        <dbReference type="SAM" id="Phobius"/>
    </source>
</evidence>
<feature type="transmembrane region" description="Helical" evidence="3">
    <location>
        <begin position="63"/>
        <end position="82"/>
    </location>
</feature>
<feature type="domain" description="Prepilin type IV endopeptidase peptidase" evidence="4">
    <location>
        <begin position="91"/>
        <end position="199"/>
    </location>
</feature>
<dbReference type="GO" id="GO:0004190">
    <property type="term" value="F:aspartic-type endopeptidase activity"/>
    <property type="evidence" value="ECO:0007669"/>
    <property type="project" value="InterPro"/>
</dbReference>
<reference evidence="5" key="2">
    <citation type="submission" date="2020-09" db="EMBL/GenBank/DDBJ databases">
        <authorList>
            <person name="Sun Q."/>
            <person name="Zhou Y."/>
        </authorList>
    </citation>
    <scope>NUCLEOTIDE SEQUENCE</scope>
    <source>
        <strain evidence="5">CGMCC 4.7201</strain>
    </source>
</reference>
<dbReference type="PANTHER" id="PTHR30487">
    <property type="entry name" value="TYPE 4 PREPILIN-LIKE PROTEINS LEADER PEPTIDE-PROCESSING ENZYME"/>
    <property type="match status" value="1"/>
</dbReference>
<keyword evidence="3" id="KW-0812">Transmembrane</keyword>
<name>A0A918E063_9ACTN</name>
<feature type="transmembrane region" description="Helical" evidence="3">
    <location>
        <begin position="190"/>
        <end position="208"/>
    </location>
</feature>
<dbReference type="RefSeq" id="WP_189134944.1">
    <property type="nucleotide sequence ID" value="NZ_BMMS01000034.1"/>
</dbReference>
<protein>
    <submittedName>
        <fullName evidence="5">Prepilin peptidase</fullName>
    </submittedName>
</protein>
<keyword evidence="3" id="KW-1133">Transmembrane helix</keyword>
<dbReference type="InterPro" id="IPR000045">
    <property type="entry name" value="Prepilin_IV_endopep_pep"/>
</dbReference>
<dbReference type="GO" id="GO:0006465">
    <property type="term" value="P:signal peptide processing"/>
    <property type="evidence" value="ECO:0007669"/>
    <property type="project" value="TreeGrafter"/>
</dbReference>
<dbReference type="EMBL" id="BMMS01000034">
    <property type="protein sequence ID" value="GGO97576.1"/>
    <property type="molecule type" value="Genomic_DNA"/>
</dbReference>
<dbReference type="InterPro" id="IPR050882">
    <property type="entry name" value="Prepilin_peptidase/N-MTase"/>
</dbReference>
<dbReference type="Pfam" id="PF01478">
    <property type="entry name" value="Peptidase_A24"/>
    <property type="match status" value="1"/>
</dbReference>
<keyword evidence="6" id="KW-1185">Reference proteome</keyword>
<dbReference type="AlphaFoldDB" id="A0A918E063"/>
<comment type="caution">
    <text evidence="5">The sequence shown here is derived from an EMBL/GenBank/DDBJ whole genome shotgun (WGS) entry which is preliminary data.</text>
</comment>
<feature type="transmembrane region" description="Helical" evidence="3">
    <location>
        <begin position="88"/>
        <end position="107"/>
    </location>
</feature>
<dbReference type="PRINTS" id="PR00864">
    <property type="entry name" value="PREPILNPTASE"/>
</dbReference>
<organism evidence="5 6">
    <name type="scientific">Wenjunlia tyrosinilytica</name>
    <dbReference type="NCBI Taxonomy" id="1544741"/>
    <lineage>
        <taxon>Bacteria</taxon>
        <taxon>Bacillati</taxon>
        <taxon>Actinomycetota</taxon>
        <taxon>Actinomycetes</taxon>
        <taxon>Kitasatosporales</taxon>
        <taxon>Streptomycetaceae</taxon>
        <taxon>Wenjunlia</taxon>
    </lineage>
</organism>
<dbReference type="Proteomes" id="UP000641932">
    <property type="component" value="Unassembled WGS sequence"/>
</dbReference>
<dbReference type="Gene3D" id="1.20.120.1220">
    <property type="match status" value="1"/>
</dbReference>
<evidence type="ECO:0000256" key="1">
    <source>
        <dbReference type="ARBA" id="ARBA00005801"/>
    </source>
</evidence>